<evidence type="ECO:0000256" key="7">
    <source>
        <dbReference type="ARBA" id="ARBA00023242"/>
    </source>
</evidence>
<dbReference type="OrthoDB" id="747253at2759"/>
<dbReference type="InterPro" id="IPR027141">
    <property type="entry name" value="LSm4/Sm_D1/D3"/>
</dbReference>
<dbReference type="FunFam" id="2.30.30.100:FF:000064">
    <property type="entry name" value="U6 snRNA-associated Sm-like protein LSm4"/>
    <property type="match status" value="1"/>
</dbReference>
<dbReference type="GO" id="GO:0003723">
    <property type="term" value="F:RNA binding"/>
    <property type="evidence" value="ECO:0007669"/>
    <property type="project" value="UniProtKB-KW"/>
</dbReference>
<feature type="compositionally biased region" description="Low complexity" evidence="10">
    <location>
        <begin position="151"/>
        <end position="173"/>
    </location>
</feature>
<proteinExistence type="inferred from homology"/>
<dbReference type="Gene3D" id="2.30.30.100">
    <property type="match status" value="1"/>
</dbReference>
<evidence type="ECO:0000259" key="11">
    <source>
        <dbReference type="PROSITE" id="PS52002"/>
    </source>
</evidence>
<comment type="function">
    <text evidence="9">Binds specifically to the 3'-terminal U-tract of U6 snRNA.</text>
</comment>
<keyword evidence="5 9" id="KW-0694">RNA-binding</keyword>
<evidence type="ECO:0000313" key="12">
    <source>
        <dbReference type="EMBL" id="QID84651.1"/>
    </source>
</evidence>
<evidence type="ECO:0000256" key="4">
    <source>
        <dbReference type="ARBA" id="ARBA00022728"/>
    </source>
</evidence>
<dbReference type="Proteomes" id="UP000501346">
    <property type="component" value="Chromosome SeV"/>
</dbReference>
<dbReference type="SUPFAM" id="SSF50182">
    <property type="entry name" value="Sm-like ribonucleoproteins"/>
    <property type="match status" value="1"/>
</dbReference>
<feature type="compositionally biased region" description="Low complexity" evidence="10">
    <location>
        <begin position="94"/>
        <end position="142"/>
    </location>
</feature>
<evidence type="ECO:0000256" key="8">
    <source>
        <dbReference type="ARBA" id="ARBA00023274"/>
    </source>
</evidence>
<feature type="domain" description="Sm" evidence="11">
    <location>
        <begin position="2"/>
        <end position="85"/>
    </location>
</feature>
<dbReference type="PROSITE" id="PS52002">
    <property type="entry name" value="SM"/>
    <property type="match status" value="1"/>
</dbReference>
<dbReference type="EMBL" id="CP049002">
    <property type="protein sequence ID" value="QID84651.1"/>
    <property type="molecule type" value="Genomic_DNA"/>
</dbReference>
<evidence type="ECO:0000256" key="2">
    <source>
        <dbReference type="ARBA" id="ARBA00006850"/>
    </source>
</evidence>
<feature type="region of interest" description="Disordered" evidence="10">
    <location>
        <begin position="93"/>
        <end position="193"/>
    </location>
</feature>
<gene>
    <name evidence="9" type="primary">LSM4</name>
    <name evidence="12" type="ORF">GRS66_007166</name>
</gene>
<protein>
    <recommendedName>
        <fullName evidence="9">LSM complex subunit LSM4</fullName>
    </recommendedName>
</protein>
<dbReference type="InterPro" id="IPR047575">
    <property type="entry name" value="Sm"/>
</dbReference>
<accession>A0A6C1E6S8</accession>
<keyword evidence="3 9" id="KW-0507">mRNA processing</keyword>
<dbReference type="InterPro" id="IPR001163">
    <property type="entry name" value="Sm_dom_euk/arc"/>
</dbReference>
<feature type="compositionally biased region" description="Polar residues" evidence="10">
    <location>
        <begin position="179"/>
        <end position="193"/>
    </location>
</feature>
<keyword evidence="8 9" id="KW-0687">Ribonucleoprotein</keyword>
<reference evidence="12 13" key="1">
    <citation type="journal article" date="2019" name="BMC Genomics">
        <title>Chromosome level assembly and comparative genome analysis confirm lager-brewing yeasts originated from a single hybridization.</title>
        <authorList>
            <person name="Salazar A.N."/>
            <person name="Gorter de Vries A.R."/>
            <person name="van den Broek M."/>
            <person name="Brouwers N."/>
            <person name="de la Torre Cortes P."/>
            <person name="Kuijpers N.G.A."/>
            <person name="Daran J.G."/>
            <person name="Abeel T."/>
        </authorList>
    </citation>
    <scope>NUCLEOTIDE SEQUENCE [LARGE SCALE GENOMIC DNA]</scope>
    <source>
        <strain evidence="12 13">CBS 1483</strain>
    </source>
</reference>
<evidence type="ECO:0000256" key="6">
    <source>
        <dbReference type="ARBA" id="ARBA00023187"/>
    </source>
</evidence>
<evidence type="ECO:0000256" key="9">
    <source>
        <dbReference type="RuleBase" id="RU365049"/>
    </source>
</evidence>
<organism evidence="12 13">
    <name type="scientific">Saccharomyces pastorianus</name>
    <name type="common">Lager yeast</name>
    <name type="synonym">Saccharomyces cerevisiae x Saccharomyces eubayanus</name>
    <dbReference type="NCBI Taxonomy" id="27292"/>
    <lineage>
        <taxon>Eukaryota</taxon>
        <taxon>Fungi</taxon>
        <taxon>Dikarya</taxon>
        <taxon>Ascomycota</taxon>
        <taxon>Saccharomycotina</taxon>
        <taxon>Saccharomycetes</taxon>
        <taxon>Saccharomycetales</taxon>
        <taxon>Saccharomycetaceae</taxon>
        <taxon>Saccharomyces</taxon>
    </lineage>
</organism>
<comment type="subunit">
    <text evidence="9">LSm subunits form a heteromer with a doughnut shape.</text>
</comment>
<dbReference type="GO" id="GO:0005681">
    <property type="term" value="C:spliceosomal complex"/>
    <property type="evidence" value="ECO:0007669"/>
    <property type="project" value="UniProtKB-UniRule"/>
</dbReference>
<dbReference type="InterPro" id="IPR034101">
    <property type="entry name" value="Lsm4"/>
</dbReference>
<keyword evidence="6 9" id="KW-0508">mRNA splicing</keyword>
<dbReference type="GO" id="GO:0000398">
    <property type="term" value="P:mRNA splicing, via spliceosome"/>
    <property type="evidence" value="ECO:0007669"/>
    <property type="project" value="InterPro"/>
</dbReference>
<dbReference type="AlphaFoldDB" id="A0A6C1E6S8"/>
<evidence type="ECO:0000313" key="13">
    <source>
        <dbReference type="Proteomes" id="UP000501346"/>
    </source>
</evidence>
<keyword evidence="13" id="KW-1185">Reference proteome</keyword>
<dbReference type="GO" id="GO:0097525">
    <property type="term" value="C:spliceosomal snRNP complex"/>
    <property type="evidence" value="ECO:0007669"/>
    <property type="project" value="UniProtKB-ARBA"/>
</dbReference>
<evidence type="ECO:0000256" key="5">
    <source>
        <dbReference type="ARBA" id="ARBA00022884"/>
    </source>
</evidence>
<comment type="subcellular location">
    <subcellularLocation>
        <location evidence="1 9">Nucleus</location>
    </subcellularLocation>
</comment>
<evidence type="ECO:0000256" key="3">
    <source>
        <dbReference type="ARBA" id="ARBA00022664"/>
    </source>
</evidence>
<sequence>MLPLYLLTNAKGQQMQIELKNGEIIQGTLTNVDNWMNLTLSGVTEYSEESLVSGEDSADSSKAVKLNEIYVRGTFIKFIKLQDNIIDKVKQQINSNNNSNNNNSNNNGPGQKRYYNNRDSNNNNRNNYNRRGNNNNSNNNRRPYSQHRQFNNNSNNNNNNNNNAINSNPNMNSGLGGSVQHNFNASSPQNVEF</sequence>
<dbReference type="InterPro" id="IPR010920">
    <property type="entry name" value="LSM_dom_sf"/>
</dbReference>
<dbReference type="CDD" id="cd01723">
    <property type="entry name" value="LSm4"/>
    <property type="match status" value="1"/>
</dbReference>
<name>A0A6C1E6S8_SACPS</name>
<dbReference type="Pfam" id="PF01423">
    <property type="entry name" value="LSM"/>
    <property type="match status" value="1"/>
</dbReference>
<dbReference type="GO" id="GO:0000956">
    <property type="term" value="P:nuclear-transcribed mRNA catabolic process"/>
    <property type="evidence" value="ECO:0007669"/>
    <property type="project" value="UniProtKB-UniRule"/>
</dbReference>
<keyword evidence="4 9" id="KW-0747">Spliceosome</keyword>
<dbReference type="SMART" id="SM00651">
    <property type="entry name" value="Sm"/>
    <property type="match status" value="1"/>
</dbReference>
<evidence type="ECO:0000256" key="10">
    <source>
        <dbReference type="SAM" id="MobiDB-lite"/>
    </source>
</evidence>
<evidence type="ECO:0000256" key="1">
    <source>
        <dbReference type="ARBA" id="ARBA00004123"/>
    </source>
</evidence>
<dbReference type="PANTHER" id="PTHR23338">
    <property type="entry name" value="SMALL NUCLEAR RIBONUCLEOPROTEIN SM"/>
    <property type="match status" value="1"/>
</dbReference>
<comment type="similarity">
    <text evidence="2 9">Belongs to the snRNP Sm proteins family.</text>
</comment>
<keyword evidence="7 9" id="KW-0539">Nucleus</keyword>